<protein>
    <submittedName>
        <fullName evidence="10">Methyl-accepting chemotaxis protein</fullName>
    </submittedName>
</protein>
<dbReference type="Pfam" id="PF12729">
    <property type="entry name" value="4HB_MCP_1"/>
    <property type="match status" value="1"/>
</dbReference>
<evidence type="ECO:0000259" key="8">
    <source>
        <dbReference type="PROSITE" id="PS50111"/>
    </source>
</evidence>
<evidence type="ECO:0000313" key="11">
    <source>
        <dbReference type="Proteomes" id="UP001234495"/>
    </source>
</evidence>
<keyword evidence="3 7" id="KW-0472">Membrane</keyword>
<reference evidence="10 11" key="1">
    <citation type="submission" date="2023-07" db="EMBL/GenBank/DDBJ databases">
        <title>Genomic Encyclopedia of Type Strains, Phase IV (KMG-IV): sequencing the most valuable type-strain genomes for metagenomic binning, comparative biology and taxonomic classification.</title>
        <authorList>
            <person name="Goeker M."/>
        </authorList>
    </citation>
    <scope>NUCLEOTIDE SEQUENCE [LARGE SCALE GENOMIC DNA]</scope>
    <source>
        <strain evidence="10 11">DSM 29005</strain>
    </source>
</reference>
<dbReference type="Gene3D" id="1.10.287.950">
    <property type="entry name" value="Methyl-accepting chemotaxis protein"/>
    <property type="match status" value="1"/>
</dbReference>
<feature type="transmembrane region" description="Helical" evidence="7">
    <location>
        <begin position="12"/>
        <end position="33"/>
    </location>
</feature>
<keyword evidence="11" id="KW-1185">Reference proteome</keyword>
<keyword evidence="7" id="KW-1133">Transmembrane helix</keyword>
<dbReference type="RefSeq" id="WP_307336031.1">
    <property type="nucleotide sequence ID" value="NZ_JAUSUD010000001.1"/>
</dbReference>
<feature type="transmembrane region" description="Helical" evidence="7">
    <location>
        <begin position="182"/>
        <end position="201"/>
    </location>
</feature>
<evidence type="ECO:0000256" key="6">
    <source>
        <dbReference type="PROSITE-ProRule" id="PRU00284"/>
    </source>
</evidence>
<evidence type="ECO:0000313" key="10">
    <source>
        <dbReference type="EMBL" id="MDQ0229019.1"/>
    </source>
</evidence>
<dbReference type="SUPFAM" id="SSF58104">
    <property type="entry name" value="Methyl-accepting chemotaxis protein (MCP) signaling domain"/>
    <property type="match status" value="1"/>
</dbReference>
<evidence type="ECO:0000256" key="7">
    <source>
        <dbReference type="SAM" id="Phobius"/>
    </source>
</evidence>
<comment type="subcellular location">
    <subcellularLocation>
        <location evidence="1">Cell membrane</location>
    </subcellularLocation>
</comment>
<dbReference type="InterPro" id="IPR024478">
    <property type="entry name" value="HlyB_4HB_MCP"/>
</dbReference>
<evidence type="ECO:0000256" key="3">
    <source>
        <dbReference type="ARBA" id="ARBA00023136"/>
    </source>
</evidence>
<dbReference type="InterPro" id="IPR003660">
    <property type="entry name" value="HAMP_dom"/>
</dbReference>
<evidence type="ECO:0000259" key="9">
    <source>
        <dbReference type="PROSITE" id="PS50885"/>
    </source>
</evidence>
<dbReference type="PROSITE" id="PS50885">
    <property type="entry name" value="HAMP"/>
    <property type="match status" value="1"/>
</dbReference>
<evidence type="ECO:0000256" key="2">
    <source>
        <dbReference type="ARBA" id="ARBA00022475"/>
    </source>
</evidence>
<accession>A0ABT9Z9T9</accession>
<organism evidence="10 11">
    <name type="scientific">Metabacillus malikii</name>
    <dbReference type="NCBI Taxonomy" id="1504265"/>
    <lineage>
        <taxon>Bacteria</taxon>
        <taxon>Bacillati</taxon>
        <taxon>Bacillota</taxon>
        <taxon>Bacilli</taxon>
        <taxon>Bacillales</taxon>
        <taxon>Bacillaceae</taxon>
        <taxon>Metabacillus</taxon>
    </lineage>
</organism>
<dbReference type="SMART" id="SM00283">
    <property type="entry name" value="MA"/>
    <property type="match status" value="1"/>
</dbReference>
<dbReference type="Pfam" id="PF00672">
    <property type="entry name" value="HAMP"/>
    <property type="match status" value="1"/>
</dbReference>
<keyword evidence="2" id="KW-1003">Cell membrane</keyword>
<dbReference type="PANTHER" id="PTHR32089:SF112">
    <property type="entry name" value="LYSOZYME-LIKE PROTEIN-RELATED"/>
    <property type="match status" value="1"/>
</dbReference>
<keyword evidence="7" id="KW-0812">Transmembrane</keyword>
<dbReference type="EMBL" id="JAUSUD010000001">
    <property type="protein sequence ID" value="MDQ0229019.1"/>
    <property type="molecule type" value="Genomic_DNA"/>
</dbReference>
<dbReference type="Proteomes" id="UP001234495">
    <property type="component" value="Unassembled WGS sequence"/>
</dbReference>
<keyword evidence="4 6" id="KW-0807">Transducer</keyword>
<comment type="caution">
    <text evidence="10">The sequence shown here is derived from an EMBL/GenBank/DDBJ whole genome shotgun (WGS) entry which is preliminary data.</text>
</comment>
<dbReference type="CDD" id="cd11386">
    <property type="entry name" value="MCP_signal"/>
    <property type="match status" value="1"/>
</dbReference>
<evidence type="ECO:0000256" key="5">
    <source>
        <dbReference type="ARBA" id="ARBA00029447"/>
    </source>
</evidence>
<gene>
    <name evidence="10" type="ORF">J2S19_000269</name>
</gene>
<dbReference type="SMART" id="SM00304">
    <property type="entry name" value="HAMP"/>
    <property type="match status" value="1"/>
</dbReference>
<dbReference type="PANTHER" id="PTHR32089">
    <property type="entry name" value="METHYL-ACCEPTING CHEMOTAXIS PROTEIN MCPB"/>
    <property type="match status" value="1"/>
</dbReference>
<proteinExistence type="inferred from homology"/>
<feature type="domain" description="Methyl-accepting transducer" evidence="8">
    <location>
        <begin position="277"/>
        <end position="527"/>
    </location>
</feature>
<sequence length="563" mass="61248">MKMLKLNSIKKKIIFGFSIVLCIVVLLGVFNFLSIKALNDNADKIIEEQLPLLILDEKIALNMSERTSLIRGYILYGDIEFKNEFESFIEESIQLENDLLKLSNTDKTKGLIEKKILWGETINRVLAAYDAGDKEAAMHILDTEVIPLEQDIMEGFKELATTRESIISEIGKEIQSYGESTLIVGIIVSVIVIIVGLFVALKTASHLSKPITALKNRMKLIADGDLSQEALEINSNDEIGQLVLATNEMTEKTRSVLYKINNVSDTVSSKGEELTKASSEVKSGTEQVATTMEELAMGAETQANRAGNLAEIMDTFVNGITEANDNGERIHAHSGNVLKMTNEGSRLMQTSTTQMMKINDIVRDAVGKMQNLDNQSQEISKLVAVINDIANQTNLLALNAAIEAARAGENGKGFAVVADEVRKLAEQVASSVNDITGFVTNIQTESGNVANSLKLGYEEVELGTAQIEQTSYTLNDIQSAVIDMVENIQAVSTNLTSIVANSQEMNSSIEEIATVTEEAAAGVEQTAASAQQVSSSMEEVASSSAQLSKLADEMNEMVKQFKL</sequence>
<comment type="similarity">
    <text evidence="5">Belongs to the methyl-accepting chemotaxis (MCP) protein family.</text>
</comment>
<dbReference type="Gene3D" id="1.10.8.500">
    <property type="entry name" value="HAMP domain in histidine kinase"/>
    <property type="match status" value="1"/>
</dbReference>
<evidence type="ECO:0000256" key="1">
    <source>
        <dbReference type="ARBA" id="ARBA00004236"/>
    </source>
</evidence>
<name>A0ABT9Z9T9_9BACI</name>
<dbReference type="CDD" id="cd06225">
    <property type="entry name" value="HAMP"/>
    <property type="match status" value="1"/>
</dbReference>
<feature type="domain" description="HAMP" evidence="9">
    <location>
        <begin position="205"/>
        <end position="258"/>
    </location>
</feature>
<dbReference type="InterPro" id="IPR004089">
    <property type="entry name" value="MCPsignal_dom"/>
</dbReference>
<evidence type="ECO:0000256" key="4">
    <source>
        <dbReference type="ARBA" id="ARBA00023224"/>
    </source>
</evidence>
<dbReference type="Pfam" id="PF00015">
    <property type="entry name" value="MCPsignal"/>
    <property type="match status" value="1"/>
</dbReference>
<dbReference type="PROSITE" id="PS50111">
    <property type="entry name" value="CHEMOTAXIS_TRANSDUC_2"/>
    <property type="match status" value="1"/>
</dbReference>